<sequence>MNAYQNIYAAQKAFFKSGATKPLAFRKQQLKKLDAVLRANEELINEALYKDLRKHPQEVYMTETGAVYEEIKVQLKNMQNWMRPKTVPSSLFLFPAVSKIYAEPVGNVLIISPWNYPILLTLRGVAGAMAAGNTALIKPSELSAHTAAVMEKIINENFDPGYLHVINGYGATVVPELLEHFHFDHVMFTGSTAVGKKVMEMAAKQLSPVTLELGGKSPCIIAPDANIAVAAKRIVWGKLIACGQSCVAPDYLVVHESVKDKMVLAIIAEFEKGFGTNPQQHDSYPRLINKRRFEAVKRFLSDGTIIYGGQTDESDLFIAPTILDNITPDANIMREEIFGPILPVFTYSNNEEVVDLVEKNPYPLALYVFTGSKQTENYFIEHIRFGGGGINETILQLGNSELPFGGVGYSGHGGYLGKHSFDTFTNYKGVVKRYTWMEPAFRHAPFNNGKTKLWRYLLGRK</sequence>
<dbReference type="InterPro" id="IPR016161">
    <property type="entry name" value="Ald_DH/histidinol_DH"/>
</dbReference>
<evidence type="ECO:0000256" key="5">
    <source>
        <dbReference type="PIRSR" id="PIRSR036492-1"/>
    </source>
</evidence>
<comment type="caution">
    <text evidence="9">The sequence shown here is derived from an EMBL/GenBank/DDBJ whole genome shotgun (WGS) entry which is preliminary data.</text>
</comment>
<keyword evidence="2 4" id="KW-0560">Oxidoreductase</keyword>
<feature type="active site" evidence="5 6">
    <location>
        <position position="212"/>
    </location>
</feature>
<dbReference type="PANTHER" id="PTHR43570">
    <property type="entry name" value="ALDEHYDE DEHYDROGENASE"/>
    <property type="match status" value="1"/>
</dbReference>
<accession>A0A4Q1CJD9</accession>
<dbReference type="OrthoDB" id="629320at2"/>
<dbReference type="InterPro" id="IPR016163">
    <property type="entry name" value="Ald_DH_C"/>
</dbReference>
<dbReference type="PANTHER" id="PTHR43570:SF16">
    <property type="entry name" value="ALDEHYDE DEHYDROGENASE TYPE III, ISOFORM Q"/>
    <property type="match status" value="1"/>
</dbReference>
<evidence type="ECO:0000256" key="2">
    <source>
        <dbReference type="ARBA" id="ARBA00023002"/>
    </source>
</evidence>
<evidence type="ECO:0000313" key="9">
    <source>
        <dbReference type="EMBL" id="RXK60412.1"/>
    </source>
</evidence>
<dbReference type="InterPro" id="IPR029510">
    <property type="entry name" value="Ald_DH_CS_GLU"/>
</dbReference>
<feature type="domain" description="Aldehyde dehydrogenase" evidence="8">
    <location>
        <begin position="5"/>
        <end position="429"/>
    </location>
</feature>
<protein>
    <recommendedName>
        <fullName evidence="4">Aldehyde dehydrogenase</fullName>
    </recommendedName>
</protein>
<evidence type="ECO:0000256" key="1">
    <source>
        <dbReference type="ARBA" id="ARBA00009986"/>
    </source>
</evidence>
<dbReference type="Pfam" id="PF00171">
    <property type="entry name" value="Aldedh"/>
    <property type="match status" value="1"/>
</dbReference>
<evidence type="ECO:0000256" key="4">
    <source>
        <dbReference type="PIRNR" id="PIRNR036492"/>
    </source>
</evidence>
<dbReference type="PIRSF" id="PIRSF036492">
    <property type="entry name" value="ALDH"/>
    <property type="match status" value="1"/>
</dbReference>
<organism evidence="9 10">
    <name type="scientific">Lacibacter luteus</name>
    <dbReference type="NCBI Taxonomy" id="2508719"/>
    <lineage>
        <taxon>Bacteria</taxon>
        <taxon>Pseudomonadati</taxon>
        <taxon>Bacteroidota</taxon>
        <taxon>Chitinophagia</taxon>
        <taxon>Chitinophagales</taxon>
        <taxon>Chitinophagaceae</taxon>
        <taxon>Lacibacter</taxon>
    </lineage>
</organism>
<dbReference type="Proteomes" id="UP000290204">
    <property type="component" value="Unassembled WGS sequence"/>
</dbReference>
<proteinExistence type="inferred from homology"/>
<reference evidence="9 10" key="1">
    <citation type="submission" date="2019-01" db="EMBL/GenBank/DDBJ databases">
        <title>Lacibacter sp. strain TTM-7.</title>
        <authorList>
            <person name="Chen W.-M."/>
        </authorList>
    </citation>
    <scope>NUCLEOTIDE SEQUENCE [LARGE SCALE GENOMIC DNA]</scope>
    <source>
        <strain evidence="9 10">TTM-7</strain>
    </source>
</reference>
<dbReference type="InterPro" id="IPR015590">
    <property type="entry name" value="Aldehyde_DH_dom"/>
</dbReference>
<keyword evidence="3" id="KW-0520">NAD</keyword>
<dbReference type="Gene3D" id="3.40.605.10">
    <property type="entry name" value="Aldehyde Dehydrogenase, Chain A, domain 1"/>
    <property type="match status" value="1"/>
</dbReference>
<dbReference type="GO" id="GO:0005737">
    <property type="term" value="C:cytoplasm"/>
    <property type="evidence" value="ECO:0007669"/>
    <property type="project" value="TreeGrafter"/>
</dbReference>
<evidence type="ECO:0000313" key="10">
    <source>
        <dbReference type="Proteomes" id="UP000290204"/>
    </source>
</evidence>
<evidence type="ECO:0000256" key="7">
    <source>
        <dbReference type="RuleBase" id="RU003345"/>
    </source>
</evidence>
<evidence type="ECO:0000259" key="8">
    <source>
        <dbReference type="Pfam" id="PF00171"/>
    </source>
</evidence>
<evidence type="ECO:0000256" key="6">
    <source>
        <dbReference type="PROSITE-ProRule" id="PRU10007"/>
    </source>
</evidence>
<gene>
    <name evidence="9" type="ORF">ESA94_08045</name>
</gene>
<dbReference type="EMBL" id="SDHW01000002">
    <property type="protein sequence ID" value="RXK60412.1"/>
    <property type="molecule type" value="Genomic_DNA"/>
</dbReference>
<comment type="similarity">
    <text evidence="1 4 7">Belongs to the aldehyde dehydrogenase family.</text>
</comment>
<dbReference type="FunFam" id="3.40.605.10:FF:000004">
    <property type="entry name" value="Aldehyde dehydrogenase"/>
    <property type="match status" value="1"/>
</dbReference>
<dbReference type="RefSeq" id="WP_129130372.1">
    <property type="nucleotide sequence ID" value="NZ_SDHW01000002.1"/>
</dbReference>
<dbReference type="PROSITE" id="PS00070">
    <property type="entry name" value="ALDEHYDE_DEHYDR_CYS"/>
    <property type="match status" value="1"/>
</dbReference>
<dbReference type="AlphaFoldDB" id="A0A4Q1CJD9"/>
<evidence type="ECO:0000256" key="3">
    <source>
        <dbReference type="ARBA" id="ARBA00023027"/>
    </source>
</evidence>
<dbReference type="SUPFAM" id="SSF53720">
    <property type="entry name" value="ALDH-like"/>
    <property type="match status" value="1"/>
</dbReference>
<dbReference type="InterPro" id="IPR012394">
    <property type="entry name" value="Aldehyde_DH_NAD(P)"/>
</dbReference>
<dbReference type="InterPro" id="IPR016162">
    <property type="entry name" value="Ald_DH_N"/>
</dbReference>
<dbReference type="PROSITE" id="PS00687">
    <property type="entry name" value="ALDEHYDE_DEHYDR_GLU"/>
    <property type="match status" value="1"/>
</dbReference>
<dbReference type="Gene3D" id="3.40.309.10">
    <property type="entry name" value="Aldehyde Dehydrogenase, Chain A, domain 2"/>
    <property type="match status" value="1"/>
</dbReference>
<name>A0A4Q1CJD9_9BACT</name>
<keyword evidence="10" id="KW-1185">Reference proteome</keyword>
<dbReference type="InterPro" id="IPR016160">
    <property type="entry name" value="Ald_DH_CS_CYS"/>
</dbReference>
<dbReference type="GO" id="GO:0004029">
    <property type="term" value="F:aldehyde dehydrogenase (NAD+) activity"/>
    <property type="evidence" value="ECO:0007669"/>
    <property type="project" value="TreeGrafter"/>
</dbReference>
<dbReference type="GO" id="GO:0006081">
    <property type="term" value="P:aldehyde metabolic process"/>
    <property type="evidence" value="ECO:0007669"/>
    <property type="project" value="InterPro"/>
</dbReference>
<dbReference type="FunFam" id="3.40.309.10:FF:000003">
    <property type="entry name" value="Aldehyde dehydrogenase"/>
    <property type="match status" value="1"/>
</dbReference>
<feature type="active site" evidence="5">
    <location>
        <position position="246"/>
    </location>
</feature>